<dbReference type="InterPro" id="IPR001245">
    <property type="entry name" value="Ser-Thr/Tyr_kinase_cat_dom"/>
</dbReference>
<reference evidence="2 3" key="1">
    <citation type="journal article" date="2018" name="PLoS Genet.">
        <title>Population sequencing reveals clonal diversity and ancestral inbreeding in the grapevine cultivar Chardonnay.</title>
        <authorList>
            <person name="Roach M.J."/>
            <person name="Johnson D.L."/>
            <person name="Bohlmann J."/>
            <person name="van Vuuren H.J."/>
            <person name="Jones S.J."/>
            <person name="Pretorius I.S."/>
            <person name="Schmidt S.A."/>
            <person name="Borneman A.R."/>
        </authorList>
    </citation>
    <scope>NUCLEOTIDE SEQUENCE [LARGE SCALE GENOMIC DNA]</scope>
    <source>
        <strain evidence="3">cv. Chardonnay</strain>
        <tissue evidence="2">Leaf</tissue>
    </source>
</reference>
<evidence type="ECO:0000313" key="2">
    <source>
        <dbReference type="EMBL" id="RVW45859.1"/>
    </source>
</evidence>
<dbReference type="EMBL" id="QGNW01001310">
    <property type="protein sequence ID" value="RVW45859.1"/>
    <property type="molecule type" value="Genomic_DNA"/>
</dbReference>
<dbReference type="Gramene" id="Vitis10g00050.t01">
    <property type="protein sequence ID" value="Vitis10g00050.t01.CDS"/>
    <property type="gene ID" value="Vitis10g00050"/>
</dbReference>
<sequence>MLTAQNSGYIAPEYAMEGIFSVKSDAFSFGVILLEIISGKRNSGFYLTQLAPTLLAYAWRLWNEGKELEFVDSLLTESCPAEEILMQWLYRSRVHMSWALLN</sequence>
<keyword evidence="2" id="KW-0808">Transferase</keyword>
<dbReference type="PANTHER" id="PTHR27006:SF586">
    <property type="entry name" value="CYSTEINE-RICH RECEPTOR-LIKE PROTEIN KINASE 10"/>
    <property type="match status" value="1"/>
</dbReference>
<keyword evidence="2" id="KW-0675">Receptor</keyword>
<name>A0A438EDW8_VITVI</name>
<protein>
    <submittedName>
        <fullName evidence="2">Receptor-like serine/threonine-protein kinase SD1-6</fullName>
    </submittedName>
</protein>
<dbReference type="InterPro" id="IPR011009">
    <property type="entry name" value="Kinase-like_dom_sf"/>
</dbReference>
<comment type="caution">
    <text evidence="2">The sequence shown here is derived from an EMBL/GenBank/DDBJ whole genome shotgun (WGS) entry which is preliminary data.</text>
</comment>
<dbReference type="GO" id="GO:0004672">
    <property type="term" value="F:protein kinase activity"/>
    <property type="evidence" value="ECO:0007669"/>
    <property type="project" value="InterPro"/>
</dbReference>
<dbReference type="Proteomes" id="UP000288805">
    <property type="component" value="Unassembled WGS sequence"/>
</dbReference>
<evidence type="ECO:0000259" key="1">
    <source>
        <dbReference type="Pfam" id="PF07714"/>
    </source>
</evidence>
<organism evidence="2 3">
    <name type="scientific">Vitis vinifera</name>
    <name type="common">Grape</name>
    <dbReference type="NCBI Taxonomy" id="29760"/>
    <lineage>
        <taxon>Eukaryota</taxon>
        <taxon>Viridiplantae</taxon>
        <taxon>Streptophyta</taxon>
        <taxon>Embryophyta</taxon>
        <taxon>Tracheophyta</taxon>
        <taxon>Spermatophyta</taxon>
        <taxon>Magnoliopsida</taxon>
        <taxon>eudicotyledons</taxon>
        <taxon>Gunneridae</taxon>
        <taxon>Pentapetalae</taxon>
        <taxon>rosids</taxon>
        <taxon>Vitales</taxon>
        <taxon>Vitaceae</taxon>
        <taxon>Viteae</taxon>
        <taxon>Vitis</taxon>
    </lineage>
</organism>
<dbReference type="Gene3D" id="1.10.510.10">
    <property type="entry name" value="Transferase(Phosphotransferase) domain 1"/>
    <property type="match status" value="1"/>
</dbReference>
<dbReference type="SUPFAM" id="SSF56112">
    <property type="entry name" value="Protein kinase-like (PK-like)"/>
    <property type="match status" value="1"/>
</dbReference>
<gene>
    <name evidence="2" type="primary">SD16_2</name>
    <name evidence="2" type="ORF">CK203_112843</name>
</gene>
<dbReference type="AlphaFoldDB" id="A0A438EDW8"/>
<dbReference type="Pfam" id="PF07714">
    <property type="entry name" value="PK_Tyr_Ser-Thr"/>
    <property type="match status" value="1"/>
</dbReference>
<evidence type="ECO:0000313" key="3">
    <source>
        <dbReference type="Proteomes" id="UP000288805"/>
    </source>
</evidence>
<proteinExistence type="predicted"/>
<accession>A0A438EDW8</accession>
<keyword evidence="2" id="KW-0418">Kinase</keyword>
<dbReference type="PANTHER" id="PTHR27006">
    <property type="entry name" value="PROMASTIGOTE SURFACE ANTIGEN PROTEIN PSA"/>
    <property type="match status" value="1"/>
</dbReference>
<feature type="domain" description="Serine-threonine/tyrosine-protein kinase catalytic" evidence="1">
    <location>
        <begin position="8"/>
        <end position="40"/>
    </location>
</feature>